<evidence type="ECO:0000313" key="9">
    <source>
        <dbReference type="EMBL" id="RXJ01775.1"/>
    </source>
</evidence>
<dbReference type="InterPro" id="IPR013325">
    <property type="entry name" value="RNA_pol_sigma_r2"/>
</dbReference>
<keyword evidence="7" id="KW-0175">Coiled coil</keyword>
<feature type="coiled-coil region" evidence="7">
    <location>
        <begin position="122"/>
        <end position="156"/>
    </location>
</feature>
<sequence>METANVVEDTASAQNGDQFVREKLIRHYKPYVLNTVGHICKKYISWSEEEASIGLIALNKAIDTYDSSKGRTFLNYVYLLVQRDLIDFFRKEKNERHVSLNANVIDEGNLQTNYEVEQSLQRYEKEKQANDLVEEILELSEELEKYQINFEELEKFSPKHKDTRESLFELVERFVEDQECVEQFIKKRQFPTTMFVKKTGYKVKTIERHRKYIVTLILLKLHPQWILLGQYIQRGDRS</sequence>
<dbReference type="PANTHER" id="PTHR30385:SF6">
    <property type="entry name" value="RNA POLYMERASE SIGMA FACTOR SIGI"/>
    <property type="match status" value="1"/>
</dbReference>
<dbReference type="SUPFAM" id="SSF88946">
    <property type="entry name" value="Sigma2 domain of RNA polymerase sigma factors"/>
    <property type="match status" value="1"/>
</dbReference>
<feature type="DNA-binding region" description="H-T-H motif" evidence="6">
    <location>
        <begin position="192"/>
        <end position="211"/>
    </location>
</feature>
<reference evidence="9 10" key="1">
    <citation type="journal article" date="2019" name="Int. J. Syst. Evol. Microbiol.">
        <title>Anaerobacillus alkaliphilus sp. nov., a novel alkaliphilic and moderately halophilic bacterium.</title>
        <authorList>
            <person name="Borsodi A.K."/>
            <person name="Aszalos J.M."/>
            <person name="Bihari P."/>
            <person name="Nagy I."/>
            <person name="Schumann P."/>
            <person name="Sproer C."/>
            <person name="Kovacs A.L."/>
            <person name="Boka K."/>
            <person name="Dobosy P."/>
            <person name="Ovari M."/>
            <person name="Szili-Kovacs T."/>
            <person name="Toth E."/>
        </authorList>
    </citation>
    <scope>NUCLEOTIDE SEQUENCE [LARGE SCALE GENOMIC DNA]</scope>
    <source>
        <strain evidence="9 10">B16-10</strain>
    </source>
</reference>
<evidence type="ECO:0000256" key="7">
    <source>
        <dbReference type="SAM" id="Coils"/>
    </source>
</evidence>
<dbReference type="GO" id="GO:0006352">
    <property type="term" value="P:DNA-templated transcription initiation"/>
    <property type="evidence" value="ECO:0007669"/>
    <property type="project" value="UniProtKB-UniRule"/>
</dbReference>
<keyword evidence="6" id="KW-0346">Stress response</keyword>
<keyword evidence="5 6" id="KW-0804">Transcription</keyword>
<evidence type="ECO:0000256" key="5">
    <source>
        <dbReference type="ARBA" id="ARBA00023163"/>
    </source>
</evidence>
<accession>A0A4Q0VUX5</accession>
<evidence type="ECO:0000256" key="6">
    <source>
        <dbReference type="HAMAP-Rule" id="MF_02064"/>
    </source>
</evidence>
<keyword evidence="10" id="KW-1185">Reference proteome</keyword>
<comment type="caution">
    <text evidence="9">The sequence shown here is derived from an EMBL/GenBank/DDBJ whole genome shotgun (WGS) entry which is preliminary data.</text>
</comment>
<dbReference type="OrthoDB" id="3190733at2"/>
<evidence type="ECO:0000259" key="8">
    <source>
        <dbReference type="Pfam" id="PF04542"/>
    </source>
</evidence>
<dbReference type="InterPro" id="IPR014244">
    <property type="entry name" value="RNA_pol_sigma-I"/>
</dbReference>
<dbReference type="RefSeq" id="WP_129078074.1">
    <property type="nucleotide sequence ID" value="NZ_QOUX01000032.1"/>
</dbReference>
<dbReference type="AlphaFoldDB" id="A0A4Q0VUX5"/>
<dbReference type="Pfam" id="PF04542">
    <property type="entry name" value="Sigma70_r2"/>
    <property type="match status" value="1"/>
</dbReference>
<keyword evidence="1 6" id="KW-0963">Cytoplasm</keyword>
<feature type="domain" description="RNA polymerase sigma-70 region 2" evidence="8">
    <location>
        <begin position="24"/>
        <end position="93"/>
    </location>
</feature>
<organism evidence="9 10">
    <name type="scientific">Anaerobacillus alkaliphilus</name>
    <dbReference type="NCBI Taxonomy" id="1548597"/>
    <lineage>
        <taxon>Bacteria</taxon>
        <taxon>Bacillati</taxon>
        <taxon>Bacillota</taxon>
        <taxon>Bacilli</taxon>
        <taxon>Bacillales</taxon>
        <taxon>Bacillaceae</taxon>
        <taxon>Anaerobacillus</taxon>
    </lineage>
</organism>
<comment type="subunit">
    <text evidence="6">Interacts with RsgI.</text>
</comment>
<dbReference type="Proteomes" id="UP000290649">
    <property type="component" value="Unassembled WGS sequence"/>
</dbReference>
<comment type="subcellular location">
    <subcellularLocation>
        <location evidence="6">Cytoplasm</location>
    </subcellularLocation>
</comment>
<keyword evidence="3 6" id="KW-0731">Sigma factor</keyword>
<dbReference type="GO" id="GO:0003677">
    <property type="term" value="F:DNA binding"/>
    <property type="evidence" value="ECO:0007669"/>
    <property type="project" value="UniProtKB-UniRule"/>
</dbReference>
<dbReference type="GO" id="GO:0005737">
    <property type="term" value="C:cytoplasm"/>
    <property type="evidence" value="ECO:0007669"/>
    <property type="project" value="UniProtKB-SubCell"/>
</dbReference>
<keyword evidence="4 6" id="KW-0238">DNA-binding</keyword>
<comment type="similarity">
    <text evidence="6">Belongs to the sigma-70 factor family. SigI subfamily.</text>
</comment>
<dbReference type="PIRSF" id="PIRSF038953">
    <property type="entry name" value="SigI"/>
    <property type="match status" value="1"/>
</dbReference>
<comment type="function">
    <text evidence="6">Sigma factors are initiation factors that promote the attachment of RNA polymerase to specific initiation sites and are then released.</text>
</comment>
<evidence type="ECO:0000256" key="2">
    <source>
        <dbReference type="ARBA" id="ARBA00023015"/>
    </source>
</evidence>
<evidence type="ECO:0000256" key="1">
    <source>
        <dbReference type="ARBA" id="ARBA00022490"/>
    </source>
</evidence>
<gene>
    <name evidence="6 9" type="primary">sigI</name>
    <name evidence="9" type="ORF">DS745_09875</name>
</gene>
<evidence type="ECO:0000256" key="4">
    <source>
        <dbReference type="ARBA" id="ARBA00023125"/>
    </source>
</evidence>
<comment type="activity regulation">
    <text evidence="6">Negatively regulated by the anti-sigma-I factor RsgI.</text>
</comment>
<dbReference type="PANTHER" id="PTHR30385">
    <property type="entry name" value="SIGMA FACTOR F FLAGELLAR"/>
    <property type="match status" value="1"/>
</dbReference>
<dbReference type="NCBIfam" id="TIGR02895">
    <property type="entry name" value="spore_sigI"/>
    <property type="match status" value="1"/>
</dbReference>
<dbReference type="GO" id="GO:0016987">
    <property type="term" value="F:sigma factor activity"/>
    <property type="evidence" value="ECO:0007669"/>
    <property type="project" value="UniProtKB-UniRule"/>
</dbReference>
<dbReference type="HAMAP" id="MF_02064">
    <property type="entry name" value="Sigma70_SigI"/>
    <property type="match status" value="1"/>
</dbReference>
<keyword evidence="2 6" id="KW-0805">Transcription regulation</keyword>
<dbReference type="InterPro" id="IPR007627">
    <property type="entry name" value="RNA_pol_sigma70_r2"/>
</dbReference>
<evidence type="ECO:0000313" key="10">
    <source>
        <dbReference type="Proteomes" id="UP000290649"/>
    </source>
</evidence>
<dbReference type="Gene3D" id="1.10.1740.10">
    <property type="match status" value="1"/>
</dbReference>
<protein>
    <recommendedName>
        <fullName evidence="6">RNA polymerase sigma factor SigI</fullName>
    </recommendedName>
</protein>
<dbReference type="EMBL" id="QOUX01000032">
    <property type="protein sequence ID" value="RXJ01775.1"/>
    <property type="molecule type" value="Genomic_DNA"/>
</dbReference>
<proteinExistence type="inferred from homology"/>
<evidence type="ECO:0000256" key="3">
    <source>
        <dbReference type="ARBA" id="ARBA00023082"/>
    </source>
</evidence>
<name>A0A4Q0VUX5_9BACI</name>
<feature type="short sequence motif" description="Polymerase core binding" evidence="6">
    <location>
        <begin position="49"/>
        <end position="62"/>
    </location>
</feature>